<feature type="domain" description="Acyl-CoA dehydrogenase/oxidase N-terminal" evidence="1">
    <location>
        <begin position="17"/>
        <end position="127"/>
    </location>
</feature>
<dbReference type="RefSeq" id="WP_015184254.1">
    <property type="nucleotide sequence ID" value="NC_019738.1"/>
</dbReference>
<dbReference type="PANTHER" id="PTHR43884:SF12">
    <property type="entry name" value="ISOVALERYL-COA DEHYDROGENASE, MITOCHONDRIAL-RELATED"/>
    <property type="match status" value="1"/>
</dbReference>
<accession>K9WIW9</accession>
<keyword evidence="3" id="KW-1185">Reference proteome</keyword>
<dbReference type="InterPro" id="IPR046373">
    <property type="entry name" value="Acyl-CoA_Oxase/DH_mid-dom_sf"/>
</dbReference>
<name>K9WIW9_9CYAN</name>
<dbReference type="InterPro" id="IPR036250">
    <property type="entry name" value="AcylCo_DH-like_C"/>
</dbReference>
<dbReference type="Gene3D" id="2.40.110.10">
    <property type="entry name" value="Butyryl-CoA Dehydrogenase, subunit A, domain 2"/>
    <property type="match status" value="1"/>
</dbReference>
<dbReference type="HOGENOM" id="CLU_045511_1_0_3"/>
<dbReference type="AlphaFoldDB" id="K9WIW9"/>
<proteinExistence type="predicted"/>
<protein>
    <submittedName>
        <fullName evidence="2">Acyl-CoA dehydrogenase</fullName>
    </submittedName>
</protein>
<dbReference type="InterPro" id="IPR009100">
    <property type="entry name" value="AcylCoA_DH/oxidase_NM_dom_sf"/>
</dbReference>
<dbReference type="GO" id="GO:0003995">
    <property type="term" value="F:acyl-CoA dehydrogenase activity"/>
    <property type="evidence" value="ECO:0007669"/>
    <property type="project" value="TreeGrafter"/>
</dbReference>
<evidence type="ECO:0000313" key="2">
    <source>
        <dbReference type="EMBL" id="AFZ20118.1"/>
    </source>
</evidence>
<dbReference type="GO" id="GO:0050660">
    <property type="term" value="F:flavin adenine dinucleotide binding"/>
    <property type="evidence" value="ECO:0007669"/>
    <property type="project" value="InterPro"/>
</dbReference>
<dbReference type="PANTHER" id="PTHR43884">
    <property type="entry name" value="ACYL-COA DEHYDROGENASE"/>
    <property type="match status" value="1"/>
</dbReference>
<evidence type="ECO:0000313" key="3">
    <source>
        <dbReference type="Proteomes" id="UP000010471"/>
    </source>
</evidence>
<dbReference type="Pfam" id="PF02771">
    <property type="entry name" value="Acyl-CoA_dh_N"/>
    <property type="match status" value="1"/>
</dbReference>
<dbReference type="Gene3D" id="1.10.540.10">
    <property type="entry name" value="Acyl-CoA dehydrogenase/oxidase, N-terminal domain"/>
    <property type="match status" value="1"/>
</dbReference>
<dbReference type="STRING" id="1173027.Mic7113_4425"/>
<gene>
    <name evidence="2" type="ORF">Mic7113_4425</name>
</gene>
<dbReference type="OrthoDB" id="5365325at2"/>
<organism evidence="2 3">
    <name type="scientific">Allocoleopsis franciscana PCC 7113</name>
    <dbReference type="NCBI Taxonomy" id="1173027"/>
    <lineage>
        <taxon>Bacteria</taxon>
        <taxon>Bacillati</taxon>
        <taxon>Cyanobacteriota</taxon>
        <taxon>Cyanophyceae</taxon>
        <taxon>Coleofasciculales</taxon>
        <taxon>Coleofasciculaceae</taxon>
        <taxon>Allocoleopsis</taxon>
        <taxon>Allocoleopsis franciscana</taxon>
    </lineage>
</organism>
<sequence>MSSTTVNQGVAHQIEQEDQQALLNLAETYLRESVAPVASEIDDNPQVLKEALRGMGDRSLLALRVPKVWGGAQVSEITYRHFQQLVPRYSGALNFLQTQHQSAAGFFTNSENEALKQQYLPYMSKGEILVGIGFSHLRRSGEPIMKAVVVEGGYQLAGKVPWVTGFGFFQDFIVGAALPDGRAIYGVVPFVDTVQETGGAIAFSEPMQLGAMSSTNTVTATLTHWFLPQERVIFIKPIGAIHENDQKNVLHHGFYSLGCARAGLDIVEAAYQTKQLPLIKQAFDALDAELTRCQSAMMQTLPPDSQTWEERLQLRAWAINLAQRCASAAVTVSSGAANYRYHAAQRVYLEALVFTVSGQTTAVMEATLAQLVVSNRFE</sequence>
<dbReference type="Proteomes" id="UP000010471">
    <property type="component" value="Chromosome"/>
</dbReference>
<dbReference type="EMBL" id="CP003630">
    <property type="protein sequence ID" value="AFZ20118.1"/>
    <property type="molecule type" value="Genomic_DNA"/>
</dbReference>
<dbReference type="InterPro" id="IPR013786">
    <property type="entry name" value="AcylCoA_DH/ox_N"/>
</dbReference>
<dbReference type="eggNOG" id="COG1960">
    <property type="taxonomic scope" value="Bacteria"/>
</dbReference>
<dbReference type="InterPro" id="IPR037069">
    <property type="entry name" value="AcylCoA_DH/ox_N_sf"/>
</dbReference>
<dbReference type="KEGG" id="mic:Mic7113_4425"/>
<dbReference type="SUPFAM" id="SSF56645">
    <property type="entry name" value="Acyl-CoA dehydrogenase NM domain-like"/>
    <property type="match status" value="1"/>
</dbReference>
<evidence type="ECO:0000259" key="1">
    <source>
        <dbReference type="Pfam" id="PF02771"/>
    </source>
</evidence>
<reference evidence="2 3" key="1">
    <citation type="submission" date="2012-06" db="EMBL/GenBank/DDBJ databases">
        <title>Finished chromosome of genome of Microcoleus sp. PCC 7113.</title>
        <authorList>
            <consortium name="US DOE Joint Genome Institute"/>
            <person name="Gugger M."/>
            <person name="Coursin T."/>
            <person name="Rippka R."/>
            <person name="Tandeau De Marsac N."/>
            <person name="Huntemann M."/>
            <person name="Wei C.-L."/>
            <person name="Han J."/>
            <person name="Detter J.C."/>
            <person name="Han C."/>
            <person name="Tapia R."/>
            <person name="Chen A."/>
            <person name="Kyrpides N."/>
            <person name="Mavromatis K."/>
            <person name="Markowitz V."/>
            <person name="Szeto E."/>
            <person name="Ivanova N."/>
            <person name="Pagani I."/>
            <person name="Pati A."/>
            <person name="Goodwin L."/>
            <person name="Nordberg H.P."/>
            <person name="Cantor M.N."/>
            <person name="Hua S.X."/>
            <person name="Woyke T."/>
            <person name="Kerfeld C.A."/>
        </authorList>
    </citation>
    <scope>NUCLEOTIDE SEQUENCE [LARGE SCALE GENOMIC DNA]</scope>
    <source>
        <strain evidence="2 3">PCC 7113</strain>
    </source>
</reference>
<dbReference type="SUPFAM" id="SSF47203">
    <property type="entry name" value="Acyl-CoA dehydrogenase C-terminal domain-like"/>
    <property type="match status" value="1"/>
</dbReference>